<keyword evidence="3" id="KW-1185">Reference proteome</keyword>
<dbReference type="EMBL" id="FOBW01000008">
    <property type="protein sequence ID" value="SEN06502.1"/>
    <property type="molecule type" value="Genomic_DNA"/>
</dbReference>
<proteinExistence type="predicted"/>
<sequence length="218" mass="24989">MNSQIYTFTDHLLGGNQDKAWEMLLSEVGKGKSSLDIYQNLVTNSLIYIGKLWEENKIKVADEHLASATCDFLLTRYFFHKQQMRKTAPIQKKAMFFCLEEEQHFLGIKMVSLLFQEDGWETRFLGQNLPLEYVTNMARKWKPDLIGMSFTTLYAANQVSDYINSLEQLEHRPEVLLGGRLVSKSPFNQFATDATTVIEELAGLQKWLPLACGEGNHV</sequence>
<evidence type="ECO:0000259" key="1">
    <source>
        <dbReference type="PROSITE" id="PS51332"/>
    </source>
</evidence>
<evidence type="ECO:0000313" key="2">
    <source>
        <dbReference type="EMBL" id="SEN06502.1"/>
    </source>
</evidence>
<dbReference type="GO" id="GO:0031419">
    <property type="term" value="F:cobalamin binding"/>
    <property type="evidence" value="ECO:0007669"/>
    <property type="project" value="InterPro"/>
</dbReference>
<feature type="domain" description="B12-binding" evidence="1">
    <location>
        <begin position="91"/>
        <end position="218"/>
    </location>
</feature>
<dbReference type="CDD" id="cd02065">
    <property type="entry name" value="B12-binding_like"/>
    <property type="match status" value="1"/>
</dbReference>
<dbReference type="Pfam" id="PF02607">
    <property type="entry name" value="B12-binding_2"/>
    <property type="match status" value="1"/>
</dbReference>
<evidence type="ECO:0000313" key="3">
    <source>
        <dbReference type="Proteomes" id="UP000198553"/>
    </source>
</evidence>
<dbReference type="Pfam" id="PF02310">
    <property type="entry name" value="B12-binding"/>
    <property type="match status" value="1"/>
</dbReference>
<dbReference type="OrthoDB" id="5756833at2"/>
<name>A0A1H8DGQ5_9BACI</name>
<dbReference type="RefSeq" id="WP_090746205.1">
    <property type="nucleotide sequence ID" value="NZ_FOBW01000008.1"/>
</dbReference>
<dbReference type="InterPro" id="IPR006158">
    <property type="entry name" value="Cobalamin-bd"/>
</dbReference>
<dbReference type="SUPFAM" id="SSF52242">
    <property type="entry name" value="Cobalamin (vitamin B12)-binding domain"/>
    <property type="match status" value="1"/>
</dbReference>
<reference evidence="3" key="1">
    <citation type="submission" date="2016-10" db="EMBL/GenBank/DDBJ databases">
        <authorList>
            <person name="Varghese N."/>
            <person name="Submissions S."/>
        </authorList>
    </citation>
    <scope>NUCLEOTIDE SEQUENCE [LARGE SCALE GENOMIC DNA]</scope>
    <source>
        <strain evidence="3">B48,IBRC-M 10115,DSM 25386,CECT 8001</strain>
    </source>
</reference>
<dbReference type="PROSITE" id="PS51332">
    <property type="entry name" value="B12_BINDING"/>
    <property type="match status" value="1"/>
</dbReference>
<dbReference type="GO" id="GO:0046872">
    <property type="term" value="F:metal ion binding"/>
    <property type="evidence" value="ECO:0007669"/>
    <property type="project" value="InterPro"/>
</dbReference>
<gene>
    <name evidence="2" type="ORF">SAMN05192533_108211</name>
</gene>
<accession>A0A1H8DGQ5</accession>
<dbReference type="AlphaFoldDB" id="A0A1H8DGQ5"/>
<dbReference type="InterPro" id="IPR036594">
    <property type="entry name" value="Meth_synthase_dom"/>
</dbReference>
<dbReference type="Gene3D" id="1.10.1240.10">
    <property type="entry name" value="Methionine synthase domain"/>
    <property type="match status" value="1"/>
</dbReference>
<dbReference type="Gene3D" id="3.40.50.280">
    <property type="entry name" value="Cobalamin-binding domain"/>
    <property type="match status" value="1"/>
</dbReference>
<dbReference type="InterPro" id="IPR036724">
    <property type="entry name" value="Cobalamin-bd_sf"/>
</dbReference>
<dbReference type="InterPro" id="IPR003759">
    <property type="entry name" value="Cbl-bd_cap"/>
</dbReference>
<dbReference type="STRING" id="930146.SAMN05192533_108211"/>
<protein>
    <submittedName>
        <fullName evidence="2">Methanogenic corrinoid protein MtbC1</fullName>
    </submittedName>
</protein>
<organism evidence="2 3">
    <name type="scientific">Mesobacillus persicus</name>
    <dbReference type="NCBI Taxonomy" id="930146"/>
    <lineage>
        <taxon>Bacteria</taxon>
        <taxon>Bacillati</taxon>
        <taxon>Bacillota</taxon>
        <taxon>Bacilli</taxon>
        <taxon>Bacillales</taxon>
        <taxon>Bacillaceae</taxon>
        <taxon>Mesobacillus</taxon>
    </lineage>
</organism>
<dbReference type="Proteomes" id="UP000198553">
    <property type="component" value="Unassembled WGS sequence"/>
</dbReference>